<comment type="caution">
    <text evidence="2">The sequence shown here is derived from an EMBL/GenBank/DDBJ whole genome shotgun (WGS) entry which is preliminary data.</text>
</comment>
<dbReference type="AlphaFoldDB" id="A0A9P5G240"/>
<dbReference type="InterPro" id="IPR013951">
    <property type="entry name" value="Rxt3"/>
</dbReference>
<name>A0A9P5G240_GEOCN</name>
<accession>A0A9P5G240</accession>
<gene>
    <name evidence="2" type="ORF">DV451_003817</name>
</gene>
<sequence length="447" mass="48793">MSMSISSMLGSSSSEDRTKKPDVPGPAPPSTKLSYDPVKAIMQPSILNNPSLGYPYSNNSGADNSQGNSLNRISSLLSSTTASYAPPVPSAPLTQHQSSVSLSLPQILTNPASYGNSDALQKEHQLQSPPAEAVNNSRASASASPTPQQTADVKQPKPTVAGLGNNQHSHRHHHHHHHHHYHHHHALSDTNSHEASRFLHSSNTERYQSADASAAPAMLGAVSATSGCPVVSSASVYDTIKHFPRLQLGSLLYEARTEGTLLPRLEGRENCLISVRIPRHLLSRALNPCVAKRSLWGTDIYTDDSDIVSVLYHMGHLPPTSSSNDDDSTTNEKPTTTTTNAITNNTNNDTKVDKRSSSEISSSKRQLEQDGDGLATLLVLPKLEKYQGSLRNGVNSRTWATQHDGVSFSVFKFEYIARSEIFMIEGLKKRRLEEWQETRDYVLGTRN</sequence>
<reference evidence="2" key="2">
    <citation type="submission" date="2020-01" db="EMBL/GenBank/DDBJ databases">
        <authorList>
            <person name="Perkins V."/>
            <person name="Lessard M.-H."/>
            <person name="Dugat-Bony E."/>
            <person name="Frenette M."/>
            <person name="Labrie S."/>
        </authorList>
    </citation>
    <scope>NUCLEOTIDE SEQUENCE</scope>
    <source>
        <strain evidence="2">LMA-70</strain>
    </source>
</reference>
<feature type="compositionally biased region" description="Basic residues" evidence="1">
    <location>
        <begin position="168"/>
        <end position="185"/>
    </location>
</feature>
<feature type="compositionally biased region" description="Low complexity" evidence="1">
    <location>
        <begin position="331"/>
        <end position="349"/>
    </location>
</feature>
<feature type="region of interest" description="Disordered" evidence="1">
    <location>
        <begin position="113"/>
        <end position="204"/>
    </location>
</feature>
<dbReference type="EMBL" id="QQZK01000091">
    <property type="protein sequence ID" value="KAF5097471.1"/>
    <property type="molecule type" value="Genomic_DNA"/>
</dbReference>
<feature type="compositionally biased region" description="Low complexity" evidence="1">
    <location>
        <begin position="137"/>
        <end position="151"/>
    </location>
</feature>
<evidence type="ECO:0008006" key="4">
    <source>
        <dbReference type="Google" id="ProtNLM"/>
    </source>
</evidence>
<evidence type="ECO:0000313" key="3">
    <source>
        <dbReference type="Proteomes" id="UP000750522"/>
    </source>
</evidence>
<organism evidence="2 3">
    <name type="scientific">Geotrichum candidum</name>
    <name type="common">Oospora lactis</name>
    <name type="synonym">Dipodascus geotrichum</name>
    <dbReference type="NCBI Taxonomy" id="1173061"/>
    <lineage>
        <taxon>Eukaryota</taxon>
        <taxon>Fungi</taxon>
        <taxon>Dikarya</taxon>
        <taxon>Ascomycota</taxon>
        <taxon>Saccharomycotina</taxon>
        <taxon>Dipodascomycetes</taxon>
        <taxon>Dipodascales</taxon>
        <taxon>Dipodascaceae</taxon>
        <taxon>Geotrichum</taxon>
    </lineage>
</organism>
<evidence type="ECO:0000313" key="2">
    <source>
        <dbReference type="EMBL" id="KAF5097471.1"/>
    </source>
</evidence>
<protein>
    <recommendedName>
        <fullName evidence="4">Rxt3-domain-containing protein</fullName>
    </recommendedName>
</protein>
<dbReference type="Proteomes" id="UP000750522">
    <property type="component" value="Unassembled WGS sequence"/>
</dbReference>
<evidence type="ECO:0000256" key="1">
    <source>
        <dbReference type="SAM" id="MobiDB-lite"/>
    </source>
</evidence>
<feature type="compositionally biased region" description="Low complexity" evidence="1">
    <location>
        <begin position="1"/>
        <end position="13"/>
    </location>
</feature>
<feature type="region of interest" description="Disordered" evidence="1">
    <location>
        <begin position="1"/>
        <end position="71"/>
    </location>
</feature>
<feature type="compositionally biased region" description="Polar residues" evidence="1">
    <location>
        <begin position="45"/>
        <end position="71"/>
    </location>
</feature>
<feature type="region of interest" description="Disordered" evidence="1">
    <location>
        <begin position="318"/>
        <end position="368"/>
    </location>
</feature>
<proteinExistence type="predicted"/>
<reference evidence="2" key="1">
    <citation type="journal article" date="2020" name="Front. Microbiol.">
        <title>Phenotypic and Genetic Characterization of the Cheese Ripening Yeast Geotrichum candidum.</title>
        <authorList>
            <person name="Perkins V."/>
            <person name="Vignola S."/>
            <person name="Lessard M.H."/>
            <person name="Plante P.L."/>
            <person name="Corbeil J."/>
            <person name="Dugat-Bony E."/>
            <person name="Frenette M."/>
            <person name="Labrie S."/>
        </authorList>
    </citation>
    <scope>NUCLEOTIDE SEQUENCE</scope>
    <source>
        <strain evidence="2">LMA-70</strain>
    </source>
</reference>
<dbReference type="Pfam" id="PF08642">
    <property type="entry name" value="Rxt3"/>
    <property type="match status" value="1"/>
</dbReference>